<dbReference type="OrthoDB" id="674604at2759"/>
<keyword evidence="4" id="KW-1185">Reference proteome</keyword>
<evidence type="ECO:0000313" key="4">
    <source>
        <dbReference type="Proteomes" id="UP000070700"/>
    </source>
</evidence>
<evidence type="ECO:0000313" key="3">
    <source>
        <dbReference type="EMBL" id="KUJ16014.1"/>
    </source>
</evidence>
<reference evidence="3 4" key="1">
    <citation type="submission" date="2015-10" db="EMBL/GenBank/DDBJ databases">
        <title>Full genome of DAOMC 229536 Phialocephala scopiformis, a fungal endophyte of spruce producing the potent anti-insectan compound rugulosin.</title>
        <authorList>
            <consortium name="DOE Joint Genome Institute"/>
            <person name="Walker A.K."/>
            <person name="Frasz S.L."/>
            <person name="Seifert K.A."/>
            <person name="Miller J.D."/>
            <person name="Mondo S.J."/>
            <person name="Labutti K."/>
            <person name="Lipzen A."/>
            <person name="Dockter R."/>
            <person name="Kennedy M."/>
            <person name="Grigoriev I.V."/>
            <person name="Spatafora J.W."/>
        </authorList>
    </citation>
    <scope>NUCLEOTIDE SEQUENCE [LARGE SCALE GENOMIC DNA]</scope>
    <source>
        <strain evidence="3 4">CBS 120377</strain>
    </source>
</reference>
<dbReference type="AlphaFoldDB" id="A0A194X7E3"/>
<dbReference type="InParanoid" id="A0A194X7E3"/>
<evidence type="ECO:0000259" key="2">
    <source>
        <dbReference type="Pfam" id="PF06985"/>
    </source>
</evidence>
<dbReference type="InterPro" id="IPR027417">
    <property type="entry name" value="P-loop_NTPase"/>
</dbReference>
<evidence type="ECO:0000259" key="1">
    <source>
        <dbReference type="Pfam" id="PF00931"/>
    </source>
</evidence>
<dbReference type="InterPro" id="IPR010730">
    <property type="entry name" value="HET"/>
</dbReference>
<dbReference type="SUPFAM" id="SSF52540">
    <property type="entry name" value="P-loop containing nucleoside triphosphate hydrolases"/>
    <property type="match status" value="1"/>
</dbReference>
<protein>
    <submittedName>
        <fullName evidence="3">Putative vegetative incompatibility protein HET-E-1</fullName>
    </submittedName>
</protein>
<dbReference type="GeneID" id="28828239"/>
<dbReference type="Gene3D" id="3.40.50.300">
    <property type="entry name" value="P-loop containing nucleotide triphosphate hydrolases"/>
    <property type="match status" value="1"/>
</dbReference>
<dbReference type="GO" id="GO:0043531">
    <property type="term" value="F:ADP binding"/>
    <property type="evidence" value="ECO:0007669"/>
    <property type="project" value="InterPro"/>
</dbReference>
<dbReference type="Proteomes" id="UP000070700">
    <property type="component" value="Unassembled WGS sequence"/>
</dbReference>
<dbReference type="KEGG" id="psco:LY89DRAFT_719672"/>
<dbReference type="STRING" id="149040.A0A194X7E3"/>
<dbReference type="PANTHER" id="PTHR10622:SF13">
    <property type="entry name" value="NACHT DOMAIN-CONTAINING PROTEIN"/>
    <property type="match status" value="1"/>
</dbReference>
<dbReference type="Pfam" id="PF00931">
    <property type="entry name" value="NB-ARC"/>
    <property type="match status" value="1"/>
</dbReference>
<proteinExistence type="predicted"/>
<sequence>MRLLQSDGDGNLSLTEFLEDNVPKYAILSHRWGAEEITFKDLTNGMSKDKAGYGKIQFCGKQARRDGLQYFWVDTCCIDKSNAVEYQHAINLMFRWYRDATKCYVYLPDVSFPRSDSASRSNVAWESTFRESEWFRRGWTLQELIAPVAIDFFSREGELLGNKVSLEQDICEITGILATALRGRLLSGFSITERMSWTKRRETTYKEDKAYSLLGIFNVYMPLIYGEGKDRAVQRLREEIKKASKGHKRADFSVTFSLFDVSDVKHFVAREDELSKIHKTLIGDGSRRAVVLHGLGGIGKTQLSIAYAKRYKENFSAIFWLNIKDKDSLRQSFTKLAKQISREYPSAIPVSNLDTNQNLDEVVESVKAWLSLPNNTRWLIIYDNYDNPKLSSGTDPVAVDIRKYIPESY</sequence>
<dbReference type="InterPro" id="IPR002182">
    <property type="entry name" value="NB-ARC"/>
</dbReference>
<accession>A0A194X7E3</accession>
<organism evidence="3 4">
    <name type="scientific">Mollisia scopiformis</name>
    <name type="common">Conifer needle endophyte fungus</name>
    <name type="synonym">Phialocephala scopiformis</name>
    <dbReference type="NCBI Taxonomy" id="149040"/>
    <lineage>
        <taxon>Eukaryota</taxon>
        <taxon>Fungi</taxon>
        <taxon>Dikarya</taxon>
        <taxon>Ascomycota</taxon>
        <taxon>Pezizomycotina</taxon>
        <taxon>Leotiomycetes</taxon>
        <taxon>Helotiales</taxon>
        <taxon>Mollisiaceae</taxon>
        <taxon>Mollisia</taxon>
    </lineage>
</organism>
<feature type="domain" description="Heterokaryon incompatibility" evidence="2">
    <location>
        <begin position="25"/>
        <end position="108"/>
    </location>
</feature>
<name>A0A194X7E3_MOLSC</name>
<dbReference type="PANTHER" id="PTHR10622">
    <property type="entry name" value="HET DOMAIN-CONTAINING PROTEIN"/>
    <property type="match status" value="1"/>
</dbReference>
<dbReference type="Pfam" id="PF06985">
    <property type="entry name" value="HET"/>
    <property type="match status" value="1"/>
</dbReference>
<gene>
    <name evidence="3" type="ORF">LY89DRAFT_719672</name>
</gene>
<dbReference type="EMBL" id="KQ947417">
    <property type="protein sequence ID" value="KUJ16014.1"/>
    <property type="molecule type" value="Genomic_DNA"/>
</dbReference>
<feature type="domain" description="NB-ARC" evidence="1">
    <location>
        <begin position="271"/>
        <end position="343"/>
    </location>
</feature>
<dbReference type="RefSeq" id="XP_018070369.1">
    <property type="nucleotide sequence ID" value="XM_018218513.1"/>
</dbReference>